<comment type="similarity">
    <text evidence="1 6">Belongs to the peptidase M76 family.</text>
</comment>
<evidence type="ECO:0000256" key="2">
    <source>
        <dbReference type="ARBA" id="ARBA00022670"/>
    </source>
</evidence>
<keyword evidence="2 6" id="KW-0645">Protease</keyword>
<dbReference type="InterPro" id="IPR019165">
    <property type="entry name" value="Peptidase_M76_ATP23"/>
</dbReference>
<proteinExistence type="inferred from homology"/>
<dbReference type="OrthoDB" id="285308at2759"/>
<dbReference type="PANTHER" id="PTHR21711">
    <property type="entry name" value="MITOCHONDRIAL INNER MEMBRANE PROTEASE"/>
    <property type="match status" value="1"/>
</dbReference>
<keyword evidence="4 6" id="KW-0378">Hydrolase</keyword>
<dbReference type="eggNOG" id="KOG3314">
    <property type="taxonomic scope" value="Eukaryota"/>
</dbReference>
<keyword evidence="3 6" id="KW-0479">Metal-binding</keyword>
<evidence type="ECO:0000256" key="4">
    <source>
        <dbReference type="ARBA" id="ARBA00022801"/>
    </source>
</evidence>
<accession>A0A024U9U2</accession>
<dbReference type="GO" id="GO:0033615">
    <property type="term" value="P:mitochondrial proton-transporting ATP synthase complex assembly"/>
    <property type="evidence" value="ECO:0007669"/>
    <property type="project" value="TreeGrafter"/>
</dbReference>
<sequence length="207" mass="23135">MDIPRCDAALHEALKEPRPKKLVDAINAFLKQTKKNADDPTSLEFICLDCKSEGVEGKARAFFASPPVRSSITMQLAMVKSDMPPSPQAIVLCANRLNTTEDVKEVVVHELIHAYDYTVRNMDLTQPAVLACSEVRSARESECYEKAQALCKNPQLTVLLQGCEWWVKKCVKQNAVLATSSLFPNDAEKHVDKVFDACFNDHSPFHK</sequence>
<dbReference type="AlphaFoldDB" id="A0A024U9U2"/>
<evidence type="ECO:0000256" key="3">
    <source>
        <dbReference type="ARBA" id="ARBA00022723"/>
    </source>
</evidence>
<dbReference type="VEuPathDB" id="FungiDB:H310_05898"/>
<evidence type="ECO:0000256" key="1">
    <source>
        <dbReference type="ARBA" id="ARBA00009915"/>
    </source>
</evidence>
<protein>
    <recommendedName>
        <fullName evidence="6">Mitochondrial inner membrane protease ATP23</fullName>
        <ecNumber evidence="6">3.4.24.-</ecNumber>
    </recommendedName>
</protein>
<evidence type="ECO:0000256" key="5">
    <source>
        <dbReference type="ARBA" id="ARBA00023049"/>
    </source>
</evidence>
<dbReference type="PANTHER" id="PTHR21711:SF0">
    <property type="entry name" value="MITOCHONDRIAL INNER MEMBRANE PROTEASE ATP23 HOMOLOG"/>
    <property type="match status" value="1"/>
</dbReference>
<dbReference type="GO" id="GO:0004222">
    <property type="term" value="F:metalloendopeptidase activity"/>
    <property type="evidence" value="ECO:0007669"/>
    <property type="project" value="InterPro"/>
</dbReference>
<evidence type="ECO:0000256" key="6">
    <source>
        <dbReference type="RuleBase" id="RU364057"/>
    </source>
</evidence>
<dbReference type="STRING" id="157072.A0A024U9U2"/>
<dbReference type="GO" id="GO:0046872">
    <property type="term" value="F:metal ion binding"/>
    <property type="evidence" value="ECO:0007669"/>
    <property type="project" value="UniProtKB-KW"/>
</dbReference>
<dbReference type="EMBL" id="KI913961">
    <property type="protein sequence ID" value="ETW02368.1"/>
    <property type="molecule type" value="Genomic_DNA"/>
</dbReference>
<reference evidence="7" key="1">
    <citation type="submission" date="2013-12" db="EMBL/GenBank/DDBJ databases">
        <title>The Genome Sequence of Aphanomyces invadans NJM9701.</title>
        <authorList>
            <consortium name="The Broad Institute Genomics Platform"/>
            <person name="Russ C."/>
            <person name="Tyler B."/>
            <person name="van West P."/>
            <person name="Dieguez-Uribeondo J."/>
            <person name="Young S.K."/>
            <person name="Zeng Q."/>
            <person name="Gargeya S."/>
            <person name="Fitzgerald M."/>
            <person name="Abouelleil A."/>
            <person name="Alvarado L."/>
            <person name="Chapman S.B."/>
            <person name="Gainer-Dewar J."/>
            <person name="Goldberg J."/>
            <person name="Griggs A."/>
            <person name="Gujja S."/>
            <person name="Hansen M."/>
            <person name="Howarth C."/>
            <person name="Imamovic A."/>
            <person name="Ireland A."/>
            <person name="Larimer J."/>
            <person name="McCowan C."/>
            <person name="Murphy C."/>
            <person name="Pearson M."/>
            <person name="Poon T.W."/>
            <person name="Priest M."/>
            <person name="Roberts A."/>
            <person name="Saif S."/>
            <person name="Shea T."/>
            <person name="Sykes S."/>
            <person name="Wortman J."/>
            <person name="Nusbaum C."/>
            <person name="Birren B."/>
        </authorList>
    </citation>
    <scope>NUCLEOTIDE SEQUENCE [LARGE SCALE GENOMIC DNA]</scope>
    <source>
        <strain evidence="7">NJM9701</strain>
    </source>
</reference>
<organism evidence="7">
    <name type="scientific">Aphanomyces invadans</name>
    <dbReference type="NCBI Taxonomy" id="157072"/>
    <lineage>
        <taxon>Eukaryota</taxon>
        <taxon>Sar</taxon>
        <taxon>Stramenopiles</taxon>
        <taxon>Oomycota</taxon>
        <taxon>Saprolegniomycetes</taxon>
        <taxon>Saprolegniales</taxon>
        <taxon>Verrucalvaceae</taxon>
        <taxon>Aphanomyces</taxon>
    </lineage>
</organism>
<dbReference type="EC" id="3.4.24.-" evidence="6"/>
<dbReference type="GO" id="GO:0005739">
    <property type="term" value="C:mitochondrion"/>
    <property type="evidence" value="ECO:0007669"/>
    <property type="project" value="GOC"/>
</dbReference>
<dbReference type="GO" id="GO:0034982">
    <property type="term" value="P:mitochondrial protein processing"/>
    <property type="evidence" value="ECO:0007669"/>
    <property type="project" value="TreeGrafter"/>
</dbReference>
<dbReference type="GeneID" id="20082948"/>
<gene>
    <name evidence="7" type="ORF">H310_05898</name>
</gene>
<dbReference type="RefSeq" id="XP_008868973.1">
    <property type="nucleotide sequence ID" value="XM_008870751.1"/>
</dbReference>
<dbReference type="Pfam" id="PF09768">
    <property type="entry name" value="Peptidase_M76"/>
    <property type="match status" value="1"/>
</dbReference>
<name>A0A024U9U2_9STRA</name>
<evidence type="ECO:0000313" key="7">
    <source>
        <dbReference type="EMBL" id="ETW02368.1"/>
    </source>
</evidence>
<keyword evidence="5 6" id="KW-0482">Metalloprotease</keyword>